<reference evidence="3 4" key="1">
    <citation type="submission" date="2016-10" db="EMBL/GenBank/DDBJ databases">
        <authorList>
            <person name="de Groot N.N."/>
        </authorList>
    </citation>
    <scope>NUCLEOTIDE SEQUENCE [LARGE SCALE GENOMIC DNA]</scope>
    <source>
        <strain evidence="3 4">DSM 23142</strain>
    </source>
</reference>
<dbReference type="Pfam" id="PF01370">
    <property type="entry name" value="Epimerase"/>
    <property type="match status" value="1"/>
</dbReference>
<dbReference type="RefSeq" id="WP_157681744.1">
    <property type="nucleotide sequence ID" value="NZ_LT629692.1"/>
</dbReference>
<protein>
    <submittedName>
        <fullName evidence="3">Nucleoside-diphosphate-sugar epimerase</fullName>
    </submittedName>
</protein>
<sequence length="330" mass="36849">MKVGIVGGTGNISTSVVKLLQERGHDVTCITRGSSGALPYGVRHLSGDRNDLDWFVPTVQRERFDAAIDFIGFTPAHGAASLDAFRDVGHFVQTSTVTTVGQTADWLPITEDHPLRPPVPYAVDKVALDRMYQAAYLDRGFPATIVKPSTTYGRKRVVRQVGIDTRWIRRIREGRPILRVGEGTALHHLLHVDDAALGFVGVLERDSTIGQTYFLVNPQPMEWSDIHGVAMDVLGREVEQIDVSAETLYQLDPQRFMMVPGVFAKNLLYSAEKLQRDVPEFRPVVSLHDGLADAFEYLQSHGLVDDVPVGDWEDRVIEIQRDARRRILEG</sequence>
<dbReference type="InterPro" id="IPR001509">
    <property type="entry name" value="Epimerase_deHydtase"/>
</dbReference>
<accession>A0A1G7VIA7</accession>
<dbReference type="Gene3D" id="3.40.50.720">
    <property type="entry name" value="NAD(P)-binding Rossmann-like Domain"/>
    <property type="match status" value="1"/>
</dbReference>
<dbReference type="OrthoDB" id="9776016at2"/>
<feature type="domain" description="NAD-dependent epimerase/dehydratase" evidence="2">
    <location>
        <begin position="5"/>
        <end position="208"/>
    </location>
</feature>
<dbReference type="InterPro" id="IPR036291">
    <property type="entry name" value="NAD(P)-bd_dom_sf"/>
</dbReference>
<proteinExistence type="inferred from homology"/>
<dbReference type="PANTHER" id="PTHR43000">
    <property type="entry name" value="DTDP-D-GLUCOSE 4,6-DEHYDRATASE-RELATED"/>
    <property type="match status" value="1"/>
</dbReference>
<name>A0A1G7VIA7_9MICO</name>
<evidence type="ECO:0000256" key="1">
    <source>
        <dbReference type="ARBA" id="ARBA00007637"/>
    </source>
</evidence>
<evidence type="ECO:0000313" key="4">
    <source>
        <dbReference type="Proteomes" id="UP000199009"/>
    </source>
</evidence>
<comment type="similarity">
    <text evidence="1">Belongs to the NAD(P)-dependent epimerase/dehydratase family.</text>
</comment>
<gene>
    <name evidence="3" type="ORF">SAMN04489810_0724</name>
</gene>
<dbReference type="SUPFAM" id="SSF51735">
    <property type="entry name" value="NAD(P)-binding Rossmann-fold domains"/>
    <property type="match status" value="1"/>
</dbReference>
<keyword evidence="4" id="KW-1185">Reference proteome</keyword>
<evidence type="ECO:0000259" key="2">
    <source>
        <dbReference type="Pfam" id="PF01370"/>
    </source>
</evidence>
<dbReference type="EMBL" id="LT629692">
    <property type="protein sequence ID" value="SDG59473.1"/>
    <property type="molecule type" value="Genomic_DNA"/>
</dbReference>
<dbReference type="Proteomes" id="UP000199009">
    <property type="component" value="Chromosome I"/>
</dbReference>
<evidence type="ECO:0000313" key="3">
    <source>
        <dbReference type="EMBL" id="SDG59473.1"/>
    </source>
</evidence>
<dbReference type="AlphaFoldDB" id="A0A1G7VIA7"/>
<dbReference type="STRING" id="370764.SAMN04489810_0724"/>
<organism evidence="3 4">
    <name type="scientific">Microbacterium pygmaeum</name>
    <dbReference type="NCBI Taxonomy" id="370764"/>
    <lineage>
        <taxon>Bacteria</taxon>
        <taxon>Bacillati</taxon>
        <taxon>Actinomycetota</taxon>
        <taxon>Actinomycetes</taxon>
        <taxon>Micrococcales</taxon>
        <taxon>Microbacteriaceae</taxon>
        <taxon>Microbacterium</taxon>
    </lineage>
</organism>